<dbReference type="RefSeq" id="WP_200306934.1">
    <property type="nucleotide sequence ID" value="NZ_NRSG01000729.1"/>
</dbReference>
<reference evidence="1 2" key="1">
    <citation type="journal article" date="2020" name="Microorganisms">
        <title>Osmotic Adaptation and Compatible Solute Biosynthesis of Phototrophic Bacteria as Revealed from Genome Analyses.</title>
        <authorList>
            <person name="Imhoff J.F."/>
            <person name="Rahn T."/>
            <person name="Kunzel S."/>
            <person name="Keller A."/>
            <person name="Neulinger S.C."/>
        </authorList>
    </citation>
    <scope>NUCLEOTIDE SEQUENCE [LARGE SCALE GENOMIC DNA]</scope>
    <source>
        <strain evidence="1 2">DSM 15382</strain>
    </source>
</reference>
<keyword evidence="2" id="KW-1185">Reference proteome</keyword>
<feature type="non-terminal residue" evidence="1">
    <location>
        <position position="367"/>
    </location>
</feature>
<evidence type="ECO:0008006" key="3">
    <source>
        <dbReference type="Google" id="ProtNLM"/>
    </source>
</evidence>
<evidence type="ECO:0000313" key="1">
    <source>
        <dbReference type="EMBL" id="MBK1662752.1"/>
    </source>
</evidence>
<protein>
    <recommendedName>
        <fullName evidence="3">AsmA-like C-terminal domain-containing protein</fullName>
    </recommendedName>
</protein>
<gene>
    <name evidence="1" type="ORF">CKO45_31770</name>
</gene>
<sequence length="367" mass="38017">MPPPADELPAVARFRALLGADVALAYRSAAPIDPATGSVRLLGATMARGGSTTAVEELTLDGMGEDRIAAASARDITVTGADASVTRMARLELRGLAAPRGAPAEALALDSLRIEALTTEGDPQVAIAEIAIEDYGAGRPGRVTVAGIDVLAPQLGLVDRVRIGRVALRGLDLAATIGAMGTQSAPPRATAAWALEVEEVAATAGDAPAGSLGALRLQGDAPGSGPETGRVALRELRLEPFPGLADWLQRFGYPALVADLTAETRYDRAAGRLEIGSLSLAGREMGVLGLSLTLDGVTPEAAESQDWEQLRLVALSLRYLDQSLYGRAVRDEARRRRLTEARIREQWSSQAAAALTQPGGGPGSGPG</sequence>
<evidence type="ECO:0000313" key="2">
    <source>
        <dbReference type="Proteomes" id="UP000697995"/>
    </source>
</evidence>
<accession>A0ABS1D952</accession>
<dbReference type="EMBL" id="NRSG01000729">
    <property type="protein sequence ID" value="MBK1662752.1"/>
    <property type="molecule type" value="Genomic_DNA"/>
</dbReference>
<proteinExistence type="predicted"/>
<organism evidence="1 2">
    <name type="scientific">Paracraurococcus ruber</name>
    <dbReference type="NCBI Taxonomy" id="77675"/>
    <lineage>
        <taxon>Bacteria</taxon>
        <taxon>Pseudomonadati</taxon>
        <taxon>Pseudomonadota</taxon>
        <taxon>Alphaproteobacteria</taxon>
        <taxon>Acetobacterales</taxon>
        <taxon>Roseomonadaceae</taxon>
        <taxon>Paracraurococcus</taxon>
    </lineage>
</organism>
<name>A0ABS1D952_9PROT</name>
<dbReference type="Proteomes" id="UP000697995">
    <property type="component" value="Unassembled WGS sequence"/>
</dbReference>
<comment type="caution">
    <text evidence="1">The sequence shown here is derived from an EMBL/GenBank/DDBJ whole genome shotgun (WGS) entry which is preliminary data.</text>
</comment>